<feature type="binding site" evidence="11">
    <location>
        <position position="233"/>
    </location>
    <ligand>
        <name>Zn(2+)</name>
        <dbReference type="ChEBI" id="CHEBI:29105"/>
    </ligand>
</feature>
<dbReference type="Proteomes" id="UP001372834">
    <property type="component" value="Unassembled WGS sequence"/>
</dbReference>
<keyword evidence="5 11" id="KW-0862">Zinc</keyword>
<comment type="cofactor">
    <cofactor evidence="11">
        <name>Zn(2+)</name>
        <dbReference type="ChEBI" id="CHEBI:29105"/>
    </cofactor>
    <text evidence="11">Binds 1 zinc ion per subunit.</text>
</comment>
<feature type="site" description="Interaction with DNA" evidence="12">
    <location>
        <position position="112"/>
    </location>
</feature>
<dbReference type="GO" id="GO:0000978">
    <property type="term" value="F:RNA polymerase II cis-regulatory region sequence-specific DNA binding"/>
    <property type="evidence" value="ECO:0007669"/>
    <property type="project" value="TreeGrafter"/>
</dbReference>
<evidence type="ECO:0000256" key="12">
    <source>
        <dbReference type="PIRSR" id="PIRSR602117-2"/>
    </source>
</evidence>
<evidence type="ECO:0000256" key="7">
    <source>
        <dbReference type="ARBA" id="ARBA00023125"/>
    </source>
</evidence>
<sequence>MASWYSCRTNESLDREESDILNPEEFQHVLEVTNTADCRNFIDCVLNDELSYPYESPVLNETKIYCQPSLPSADSTFVNNANTTSTGPLPAREDYPGPFAFSVLLDGVESTKNKWTYSTMLNKLYIVWDKIIPIQFKWIPSEPNFVVRALPVYTDAQDMKMAVKRCLIHLNASDATNEGFEHVKHVIRSDNPGVYYEENQESERCSVVVPLGELQPGTGTVTVTYKFMCKTTCVTGMMRRPITVLFTLERPNGEVVGRQKLNVKICSCPKRDMQKDESSANEKQEEGRKRPLTLASTSKKMKTDEDDEDYHLDMVIGNKDTYKCILESMHAAILRIMRMTQKTHSSYSELTKLLRDVETRLGRLMDS</sequence>
<gene>
    <name evidence="16" type="ORF">RUM43_007345</name>
    <name evidence="15" type="ORF">RUM44_001002</name>
</gene>
<organism evidence="16 18">
    <name type="scientific">Polyplax serrata</name>
    <name type="common">Common mouse louse</name>
    <dbReference type="NCBI Taxonomy" id="468196"/>
    <lineage>
        <taxon>Eukaryota</taxon>
        <taxon>Metazoa</taxon>
        <taxon>Ecdysozoa</taxon>
        <taxon>Arthropoda</taxon>
        <taxon>Hexapoda</taxon>
        <taxon>Insecta</taxon>
        <taxon>Pterygota</taxon>
        <taxon>Neoptera</taxon>
        <taxon>Paraneoptera</taxon>
        <taxon>Psocodea</taxon>
        <taxon>Troctomorpha</taxon>
        <taxon>Phthiraptera</taxon>
        <taxon>Anoplura</taxon>
        <taxon>Polyplacidae</taxon>
        <taxon>Polyplax</taxon>
    </lineage>
</organism>
<feature type="domain" description="p53 DNA-binding" evidence="14">
    <location>
        <begin position="92"/>
        <end position="279"/>
    </location>
</feature>
<evidence type="ECO:0000313" key="17">
    <source>
        <dbReference type="Proteomes" id="UP001359485"/>
    </source>
</evidence>
<dbReference type="EMBL" id="JAWJWE010000003">
    <property type="protein sequence ID" value="KAK6639075.1"/>
    <property type="molecule type" value="Genomic_DNA"/>
</dbReference>
<feature type="region of interest" description="Disordered" evidence="13">
    <location>
        <begin position="272"/>
        <end position="304"/>
    </location>
</feature>
<keyword evidence="3" id="KW-0053">Apoptosis</keyword>
<dbReference type="InterPro" id="IPR002117">
    <property type="entry name" value="p53_tumour_suppressor"/>
</dbReference>
<evidence type="ECO:0000256" key="2">
    <source>
        <dbReference type="ARBA" id="ARBA00006167"/>
    </source>
</evidence>
<accession>A0AAN8S5E9</accession>
<dbReference type="AlphaFoldDB" id="A0AAN8S5E9"/>
<dbReference type="PANTHER" id="PTHR11447:SF16">
    <property type="entry name" value="P53 PROTEIN LONG FORM VARIANT 1"/>
    <property type="match status" value="1"/>
</dbReference>
<dbReference type="InterPro" id="IPR011615">
    <property type="entry name" value="p53_DNA-bd"/>
</dbReference>
<dbReference type="InterPro" id="IPR012346">
    <property type="entry name" value="p53/RUNT-type_TF_DNA-bd_sf"/>
</dbReference>
<evidence type="ECO:0000256" key="8">
    <source>
        <dbReference type="ARBA" id="ARBA00023159"/>
    </source>
</evidence>
<dbReference type="Proteomes" id="UP001359485">
    <property type="component" value="Unassembled WGS sequence"/>
</dbReference>
<proteinExistence type="inferred from homology"/>
<feature type="compositionally biased region" description="Basic and acidic residues" evidence="13">
    <location>
        <begin position="272"/>
        <end position="289"/>
    </location>
</feature>
<keyword evidence="10" id="KW-0539">Nucleus</keyword>
<dbReference type="GO" id="GO:0046872">
    <property type="term" value="F:metal ion binding"/>
    <property type="evidence" value="ECO:0007669"/>
    <property type="project" value="UniProtKB-KW"/>
</dbReference>
<evidence type="ECO:0000256" key="9">
    <source>
        <dbReference type="ARBA" id="ARBA00023163"/>
    </source>
</evidence>
<keyword evidence="6" id="KW-0805">Transcription regulation</keyword>
<protein>
    <recommendedName>
        <fullName evidence="14">p53 DNA-binding domain-containing protein</fullName>
    </recommendedName>
</protein>
<comment type="caution">
    <text evidence="16">The sequence shown here is derived from an EMBL/GenBank/DDBJ whole genome shotgun (WGS) entry which is preliminary data.</text>
</comment>
<evidence type="ECO:0000256" key="10">
    <source>
        <dbReference type="ARBA" id="ARBA00023242"/>
    </source>
</evidence>
<evidence type="ECO:0000256" key="1">
    <source>
        <dbReference type="ARBA" id="ARBA00004123"/>
    </source>
</evidence>
<keyword evidence="17" id="KW-1185">Reference proteome</keyword>
<feature type="binding site" evidence="11">
    <location>
        <position position="169"/>
    </location>
    <ligand>
        <name>Zn(2+)</name>
        <dbReference type="ChEBI" id="CHEBI:29105"/>
    </ligand>
</feature>
<evidence type="ECO:0000313" key="16">
    <source>
        <dbReference type="EMBL" id="KAK6639075.1"/>
    </source>
</evidence>
<evidence type="ECO:0000256" key="5">
    <source>
        <dbReference type="ARBA" id="ARBA00022833"/>
    </source>
</evidence>
<dbReference type="InterPro" id="IPR008967">
    <property type="entry name" value="p53-like_TF_DNA-bd_sf"/>
</dbReference>
<dbReference type="PRINTS" id="PR00386">
    <property type="entry name" value="P53SUPPRESSR"/>
</dbReference>
<evidence type="ECO:0000259" key="14">
    <source>
        <dbReference type="Pfam" id="PF00870"/>
    </source>
</evidence>
<feature type="binding site" evidence="11">
    <location>
        <position position="166"/>
    </location>
    <ligand>
        <name>Zn(2+)</name>
        <dbReference type="ChEBI" id="CHEBI:29105"/>
    </ligand>
</feature>
<comment type="similarity">
    <text evidence="2">Belongs to the p53 family.</text>
</comment>
<evidence type="ECO:0000256" key="4">
    <source>
        <dbReference type="ARBA" id="ARBA00022723"/>
    </source>
</evidence>
<evidence type="ECO:0000313" key="18">
    <source>
        <dbReference type="Proteomes" id="UP001372834"/>
    </source>
</evidence>
<dbReference type="CDD" id="cd08367">
    <property type="entry name" value="P53"/>
    <property type="match status" value="1"/>
</dbReference>
<dbReference type="GO" id="GO:0000981">
    <property type="term" value="F:DNA-binding transcription factor activity, RNA polymerase II-specific"/>
    <property type="evidence" value="ECO:0007669"/>
    <property type="project" value="TreeGrafter"/>
</dbReference>
<dbReference type="Pfam" id="PF00870">
    <property type="entry name" value="P53"/>
    <property type="match status" value="1"/>
</dbReference>
<keyword evidence="7" id="KW-0238">DNA-binding</keyword>
<name>A0AAN8S5E9_POLSC</name>
<evidence type="ECO:0000313" key="15">
    <source>
        <dbReference type="EMBL" id="KAK6635748.1"/>
    </source>
</evidence>
<dbReference type="PANTHER" id="PTHR11447">
    <property type="entry name" value="CELLULAR TUMOR ANTIGEN P53"/>
    <property type="match status" value="1"/>
</dbReference>
<keyword evidence="4 11" id="KW-0479">Metal-binding</keyword>
<keyword evidence="8" id="KW-0010">Activator</keyword>
<comment type="subcellular location">
    <subcellularLocation>
        <location evidence="1">Nucleus</location>
    </subcellularLocation>
</comment>
<evidence type="ECO:0000256" key="6">
    <source>
        <dbReference type="ARBA" id="ARBA00023015"/>
    </source>
</evidence>
<dbReference type="SUPFAM" id="SSF49417">
    <property type="entry name" value="p53-like transcription factors"/>
    <property type="match status" value="1"/>
</dbReference>
<feature type="binding site" evidence="11">
    <location>
        <position position="229"/>
    </location>
    <ligand>
        <name>Zn(2+)</name>
        <dbReference type="ChEBI" id="CHEBI:29105"/>
    </ligand>
</feature>
<evidence type="ECO:0000256" key="13">
    <source>
        <dbReference type="SAM" id="MobiDB-lite"/>
    </source>
</evidence>
<dbReference type="Gene3D" id="2.60.40.720">
    <property type="match status" value="1"/>
</dbReference>
<dbReference type="GO" id="GO:0005634">
    <property type="term" value="C:nucleus"/>
    <property type="evidence" value="ECO:0007669"/>
    <property type="project" value="UniProtKB-SubCell"/>
</dbReference>
<keyword evidence="9" id="KW-0804">Transcription</keyword>
<dbReference type="GO" id="GO:0006915">
    <property type="term" value="P:apoptotic process"/>
    <property type="evidence" value="ECO:0007669"/>
    <property type="project" value="UniProtKB-KW"/>
</dbReference>
<dbReference type="EMBL" id="JAWJWF010000003">
    <property type="protein sequence ID" value="KAK6635748.1"/>
    <property type="molecule type" value="Genomic_DNA"/>
</dbReference>
<evidence type="ECO:0000256" key="11">
    <source>
        <dbReference type="PIRSR" id="PIRSR602117-1"/>
    </source>
</evidence>
<evidence type="ECO:0000256" key="3">
    <source>
        <dbReference type="ARBA" id="ARBA00022703"/>
    </source>
</evidence>
<reference evidence="16 18" key="1">
    <citation type="submission" date="2023-10" db="EMBL/GenBank/DDBJ databases">
        <title>Genomes of two closely related lineages of the louse Polyplax serrata with different host specificities.</title>
        <authorList>
            <person name="Martinu J."/>
            <person name="Tarabai H."/>
            <person name="Stefka J."/>
            <person name="Hypsa V."/>
        </authorList>
    </citation>
    <scope>NUCLEOTIDE SEQUENCE [LARGE SCALE GENOMIC DNA]</scope>
    <source>
        <strain evidence="15">98ZLc_SE</strain>
        <strain evidence="16">HR10_N</strain>
    </source>
</reference>